<dbReference type="Pfam" id="PF07942">
    <property type="entry name" value="CARME"/>
    <property type="match status" value="1"/>
</dbReference>
<evidence type="ECO:0000256" key="4">
    <source>
        <dbReference type="ARBA" id="ARBA00022679"/>
    </source>
</evidence>
<evidence type="ECO:0000313" key="8">
    <source>
        <dbReference type="Proteomes" id="UP000009170"/>
    </source>
</evidence>
<dbReference type="EMBL" id="KZ155776">
    <property type="protein sequence ID" value="OUS47989.1"/>
    <property type="molecule type" value="Genomic_DNA"/>
</dbReference>
<reference evidence="6 8" key="1">
    <citation type="journal article" date="2006" name="Proc. Natl. Acad. Sci. U.S.A.">
        <title>Genome analysis of the smallest free-living eukaryote Ostreococcus tauri unveils many unique features.</title>
        <authorList>
            <person name="Derelle E."/>
            <person name="Ferraz C."/>
            <person name="Rombauts S."/>
            <person name="Rouze P."/>
            <person name="Worden A.Z."/>
            <person name="Robbens S."/>
            <person name="Partensky F."/>
            <person name="Degroeve S."/>
            <person name="Echeynie S."/>
            <person name="Cooke R."/>
            <person name="Saeys Y."/>
            <person name="Wuyts J."/>
            <person name="Jabbari K."/>
            <person name="Bowler C."/>
            <person name="Panaud O."/>
            <person name="Piegu B."/>
            <person name="Ball S.G."/>
            <person name="Ral J.-P."/>
            <person name="Bouget F.-Y."/>
            <person name="Piganeau G."/>
            <person name="De Baets B."/>
            <person name="Picard A."/>
            <person name="Delseny M."/>
            <person name="Demaille J."/>
            <person name="Van de Peer Y."/>
            <person name="Moreau H."/>
        </authorList>
    </citation>
    <scope>NUCLEOTIDE SEQUENCE [LARGE SCALE GENOMIC DNA]</scope>
    <source>
        <strain evidence="6 8">OTTH0595</strain>
    </source>
</reference>
<proteinExistence type="inferred from homology"/>
<evidence type="ECO:0000256" key="1">
    <source>
        <dbReference type="ARBA" id="ARBA00010086"/>
    </source>
</evidence>
<name>A0A090N3E3_OSTTA</name>
<dbReference type="AlphaFoldDB" id="A0A090N3E3"/>
<keyword evidence="3" id="KW-0489">Methyltransferase</keyword>
<dbReference type="SUPFAM" id="SSF53335">
    <property type="entry name" value="S-adenosyl-L-methionine-dependent methyltransferases"/>
    <property type="match status" value="1"/>
</dbReference>
<keyword evidence="8" id="KW-1185">Reference proteome</keyword>
<dbReference type="PANTHER" id="PTHR12303:SF6">
    <property type="entry name" value="CARNOSINE N-METHYLTRANSFERASE"/>
    <property type="match status" value="1"/>
</dbReference>
<accession>A0A1Y5IEH4</accession>
<evidence type="ECO:0000256" key="2">
    <source>
        <dbReference type="ARBA" id="ARBA00012003"/>
    </source>
</evidence>
<reference evidence="7" key="3">
    <citation type="submission" date="2017-04" db="EMBL/GenBank/DDBJ databases">
        <title>Population genomics of picophytoplankton unveils novel chromosome hypervariability.</title>
        <authorList>
            <consortium name="DOE Joint Genome Institute"/>
            <person name="Blanc-Mathieu R."/>
            <person name="Krasovec M."/>
            <person name="Hebrard M."/>
            <person name="Yau S."/>
            <person name="Desgranges E."/>
            <person name="Martin J."/>
            <person name="Schackwitz W."/>
            <person name="Kuo A."/>
            <person name="Salin G."/>
            <person name="Donnadieu C."/>
            <person name="Desdevises Y."/>
            <person name="Sanchez-Ferandin S."/>
            <person name="Moreau H."/>
            <person name="Rivals E."/>
            <person name="Grigoriev I.V."/>
            <person name="Grimsley N."/>
            <person name="Eyre-Walker A."/>
            <person name="Piganeau G."/>
        </authorList>
    </citation>
    <scope>NUCLEOTIDE SEQUENCE [LARGE SCALE GENOMIC DNA]</scope>
    <source>
        <strain evidence="7">RCC 1115</strain>
    </source>
</reference>
<accession>A0A090N3E3</accession>
<protein>
    <recommendedName>
        <fullName evidence="2">carnosine N-methyltransferase</fullName>
        <ecNumber evidence="2">2.1.1.22</ecNumber>
    </recommendedName>
</protein>
<dbReference type="SMART" id="SM01296">
    <property type="entry name" value="N2227"/>
    <property type="match status" value="1"/>
</dbReference>
<evidence type="ECO:0000313" key="6">
    <source>
        <dbReference type="EMBL" id="CEF97968.1"/>
    </source>
</evidence>
<accession>A0A454XKS8</accession>
<dbReference type="EMBL" id="CAID01000005">
    <property type="protein sequence ID" value="CEF97968.1"/>
    <property type="molecule type" value="Genomic_DNA"/>
</dbReference>
<keyword evidence="5" id="KW-0949">S-adenosyl-L-methionine</keyword>
<dbReference type="FunCoup" id="A0A090N3E3">
    <property type="interactions" value="1659"/>
</dbReference>
<evidence type="ECO:0000256" key="5">
    <source>
        <dbReference type="ARBA" id="ARBA00022691"/>
    </source>
</evidence>
<evidence type="ECO:0000256" key="3">
    <source>
        <dbReference type="ARBA" id="ARBA00022603"/>
    </source>
</evidence>
<comment type="similarity">
    <text evidence="1">Belongs to the carnosine N-methyltransferase family.</text>
</comment>
<dbReference type="Gene3D" id="3.40.50.150">
    <property type="entry name" value="Vaccinia Virus protein VP39"/>
    <property type="match status" value="1"/>
</dbReference>
<dbReference type="InParanoid" id="A0A090N3E3"/>
<dbReference type="OrthoDB" id="978at2759"/>
<dbReference type="InterPro" id="IPR012901">
    <property type="entry name" value="CARME"/>
</dbReference>
<sequence length="375" mass="42540">MDVPTTPFELEREHRAFLKIVRAVCEYDKDASALLERWRRRLGGATAHETIGKALERVERVGPKCVANNASFLSSAVWTFVDNERAPDHLRVPRAEVEKWAADDEFRAAPEDAEKVRYVLKNAWRDWSEEGKCERDPVYDEIFEALEERLGAIDASVGSPDGEAPRVLVPGCGLGRLVYELAKRGYDAQGNEYSYYMLLFSSFMLNATSRREEFEIHPWLHVRSNHRAAGDQWRGAHIPDEVPGDAKLPPGACMSMAAGDFSAVYNCANERGMWDAVVTCFFIDTGHNVVEYLECIANCLRSGGVWVNFGPLLYHWEDYESEQSVELSLEEVIEAAKTFGLDIERSETKMVDYTSDPRSMHRTTYSCEFIVATKR</sequence>
<dbReference type="Proteomes" id="UP000009170">
    <property type="component" value="Unassembled WGS sequence"/>
</dbReference>
<dbReference type="STRING" id="70448.A0A090N3E3"/>
<dbReference type="InterPro" id="IPR029063">
    <property type="entry name" value="SAM-dependent_MTases_sf"/>
</dbReference>
<dbReference type="GO" id="GO:0030735">
    <property type="term" value="F:carnosine N-methyltransferase activity"/>
    <property type="evidence" value="ECO:0007669"/>
    <property type="project" value="UniProtKB-EC"/>
</dbReference>
<keyword evidence="4" id="KW-0808">Transferase</keyword>
<dbReference type="EC" id="2.1.1.22" evidence="2"/>
<gene>
    <name evidence="7" type="ORF">BE221DRAFT_91311</name>
    <name evidence="6" type="ORF">OT_ostta05g02235</name>
</gene>
<dbReference type="GO" id="GO:0032259">
    <property type="term" value="P:methylation"/>
    <property type="evidence" value="ECO:0007669"/>
    <property type="project" value="UniProtKB-KW"/>
</dbReference>
<dbReference type="PANTHER" id="PTHR12303">
    <property type="entry name" value="CARNOSINE N-METHYLTRANSFERASE"/>
    <property type="match status" value="1"/>
</dbReference>
<evidence type="ECO:0000313" key="7">
    <source>
        <dbReference type="EMBL" id="OUS47989.1"/>
    </source>
</evidence>
<dbReference type="Proteomes" id="UP000195557">
    <property type="component" value="Unassembled WGS sequence"/>
</dbReference>
<organism evidence="6 8">
    <name type="scientific">Ostreococcus tauri</name>
    <name type="common">Marine green alga</name>
    <dbReference type="NCBI Taxonomy" id="70448"/>
    <lineage>
        <taxon>Eukaryota</taxon>
        <taxon>Viridiplantae</taxon>
        <taxon>Chlorophyta</taxon>
        <taxon>Mamiellophyceae</taxon>
        <taxon>Mamiellales</taxon>
        <taxon>Bathycoccaceae</taxon>
        <taxon>Ostreococcus</taxon>
    </lineage>
</organism>
<reference evidence="6" key="2">
    <citation type="journal article" date="2014" name="BMC Genomics">
        <title>An improved genome of the model marine alga Ostreococcus tauri unfolds by assessing Illumina de novo assemblies.</title>
        <authorList>
            <person name="Blanc-Mathieu R."/>
            <person name="Verhelst B."/>
            <person name="Derelle E."/>
            <person name="Rombauts S."/>
            <person name="Bouget F.Y."/>
            <person name="Carre I."/>
            <person name="Chateau A."/>
            <person name="Eyre-Walker A."/>
            <person name="Grimsley N."/>
            <person name="Moreau H."/>
            <person name="Piegu B."/>
            <person name="Rivals E."/>
            <person name="Schackwitz W."/>
            <person name="Van de Peer Y."/>
            <person name="Piganeau G."/>
        </authorList>
    </citation>
    <scope>NUCLEOTIDE SEQUENCE</scope>
    <source>
        <strain evidence="6">RCC4221</strain>
    </source>
</reference>